<protein>
    <submittedName>
        <fullName evidence="1">Uncharacterized protein</fullName>
    </submittedName>
</protein>
<dbReference type="EMBL" id="MU001780">
    <property type="protein sequence ID" value="KAF2798618.1"/>
    <property type="molecule type" value="Genomic_DNA"/>
</dbReference>
<dbReference type="AlphaFoldDB" id="A0A6A6XR04"/>
<reference evidence="1" key="1">
    <citation type="journal article" date="2020" name="Stud. Mycol.">
        <title>101 Dothideomycetes genomes: a test case for predicting lifestyles and emergence of pathogens.</title>
        <authorList>
            <person name="Haridas S."/>
            <person name="Albert R."/>
            <person name="Binder M."/>
            <person name="Bloem J."/>
            <person name="Labutti K."/>
            <person name="Salamov A."/>
            <person name="Andreopoulos B."/>
            <person name="Baker S."/>
            <person name="Barry K."/>
            <person name="Bills G."/>
            <person name="Bluhm B."/>
            <person name="Cannon C."/>
            <person name="Castanera R."/>
            <person name="Culley D."/>
            <person name="Daum C."/>
            <person name="Ezra D."/>
            <person name="Gonzalez J."/>
            <person name="Henrissat B."/>
            <person name="Kuo A."/>
            <person name="Liang C."/>
            <person name="Lipzen A."/>
            <person name="Lutzoni F."/>
            <person name="Magnuson J."/>
            <person name="Mondo S."/>
            <person name="Nolan M."/>
            <person name="Ohm R."/>
            <person name="Pangilinan J."/>
            <person name="Park H.-J."/>
            <person name="Ramirez L."/>
            <person name="Alfaro M."/>
            <person name="Sun H."/>
            <person name="Tritt A."/>
            <person name="Yoshinaga Y."/>
            <person name="Zwiers L.-H."/>
            <person name="Turgeon B."/>
            <person name="Goodwin S."/>
            <person name="Spatafora J."/>
            <person name="Crous P."/>
            <person name="Grigoriev I."/>
        </authorList>
    </citation>
    <scope>NUCLEOTIDE SEQUENCE</scope>
    <source>
        <strain evidence="1">CBS 109.77</strain>
    </source>
</reference>
<sequence length="111" mass="12859">MSSNSQLITYNIPVSFIDINVLREDISVYLGPLATVEPAIDDNNGRPMRVYQITAPRKLTPIELEDLEKDTEKWDEEYIKLLKRTPRGNFEYKDSEIHRARMEGGSTESRE</sequence>
<evidence type="ECO:0000313" key="1">
    <source>
        <dbReference type="EMBL" id="KAF2798618.1"/>
    </source>
</evidence>
<organism evidence="1 2">
    <name type="scientific">Melanomma pulvis-pyrius CBS 109.77</name>
    <dbReference type="NCBI Taxonomy" id="1314802"/>
    <lineage>
        <taxon>Eukaryota</taxon>
        <taxon>Fungi</taxon>
        <taxon>Dikarya</taxon>
        <taxon>Ascomycota</taxon>
        <taxon>Pezizomycotina</taxon>
        <taxon>Dothideomycetes</taxon>
        <taxon>Pleosporomycetidae</taxon>
        <taxon>Pleosporales</taxon>
        <taxon>Melanommataceae</taxon>
        <taxon>Melanomma</taxon>
    </lineage>
</organism>
<evidence type="ECO:0000313" key="2">
    <source>
        <dbReference type="Proteomes" id="UP000799757"/>
    </source>
</evidence>
<proteinExistence type="predicted"/>
<keyword evidence="2" id="KW-1185">Reference proteome</keyword>
<accession>A0A6A6XR04</accession>
<name>A0A6A6XR04_9PLEO</name>
<gene>
    <name evidence="1" type="ORF">K505DRAFT_357375</name>
</gene>
<dbReference type="Proteomes" id="UP000799757">
    <property type="component" value="Unassembled WGS sequence"/>
</dbReference>